<dbReference type="AlphaFoldDB" id="A0A0S4M4B8"/>
<dbReference type="EMBL" id="LN906597">
    <property type="protein sequence ID" value="CUT17117.1"/>
    <property type="molecule type" value="Genomic_DNA"/>
</dbReference>
<accession>A0A0S4M4B8</accession>
<feature type="transmembrane region" description="Helical" evidence="1">
    <location>
        <begin position="146"/>
        <end position="169"/>
    </location>
</feature>
<keyword evidence="1" id="KW-0472">Membrane</keyword>
<gene>
    <name evidence="2" type="ORF">Ark11_0260</name>
</gene>
<reference evidence="3" key="1">
    <citation type="submission" date="2015-11" db="EMBL/GenBank/DDBJ databases">
        <authorList>
            <person name="Seth-Smith H.M.B."/>
        </authorList>
    </citation>
    <scope>NUCLEOTIDE SEQUENCE [LARGE SCALE GENOMIC DNA]</scope>
    <source>
        <strain evidence="3">2013Ark11</strain>
    </source>
</reference>
<organism evidence="2 3">
    <name type="scientific">Candidatus Ichthyocystis hellenicum</name>
    <dbReference type="NCBI Taxonomy" id="1561003"/>
    <lineage>
        <taxon>Bacteria</taxon>
        <taxon>Pseudomonadati</taxon>
        <taxon>Pseudomonadota</taxon>
        <taxon>Betaproteobacteria</taxon>
        <taxon>Burkholderiales</taxon>
        <taxon>Candidatus Ichthyocystis</taxon>
    </lineage>
</organism>
<evidence type="ECO:0000313" key="3">
    <source>
        <dbReference type="Proteomes" id="UP000198651"/>
    </source>
</evidence>
<feature type="transmembrane region" description="Helical" evidence="1">
    <location>
        <begin position="109"/>
        <end position="134"/>
    </location>
</feature>
<protein>
    <submittedName>
        <fullName evidence="2">Putative membrane protein</fullName>
    </submittedName>
</protein>
<keyword evidence="1" id="KW-0812">Transmembrane</keyword>
<sequence length="190" mass="20364">MSPVTGVPKHPSDCSNSIDNDKALVLSSLSVDDSMNLAISTLSSGVSKLIELDKSKNCSGSTVSPSTKDDKHLSLYAASNHKKYSSIHITQNETLENMRSTDGCETLNFFLNISAVTMVTSVALIVISALLTSVSTDWVKNLGESISLAAISLMGIGTSFMIISTLASVTPLFNKIFTYLDPITSRFFSR</sequence>
<keyword evidence="1" id="KW-1133">Transmembrane helix</keyword>
<evidence type="ECO:0000256" key="1">
    <source>
        <dbReference type="SAM" id="Phobius"/>
    </source>
</evidence>
<proteinExistence type="predicted"/>
<keyword evidence="3" id="KW-1185">Reference proteome</keyword>
<name>A0A0S4M4B8_9BURK</name>
<evidence type="ECO:0000313" key="2">
    <source>
        <dbReference type="EMBL" id="CUT17117.1"/>
    </source>
</evidence>
<dbReference type="Proteomes" id="UP000198651">
    <property type="component" value="Chromosome I"/>
</dbReference>